<evidence type="ECO:0000313" key="4">
    <source>
        <dbReference type="EMBL" id="OIJ24492.1"/>
    </source>
</evidence>
<organism evidence="4 5">
    <name type="scientific">Nocardioides luteus</name>
    <dbReference type="NCBI Taxonomy" id="1844"/>
    <lineage>
        <taxon>Bacteria</taxon>
        <taxon>Bacillati</taxon>
        <taxon>Actinomycetota</taxon>
        <taxon>Actinomycetes</taxon>
        <taxon>Propionibacteriales</taxon>
        <taxon>Nocardioidaceae</taxon>
        <taxon>Nocardioides</taxon>
    </lineage>
</organism>
<sequence length="972" mass="103690">MAQSAERLVGRDADLETLTSLVGLVGPDGSARPGGGRHVLLAGDAGVGKTRILRELRGRAAADGRQALVGHCLDFGDSAEAYLPFTEILDSITTALPDVVAQVADVHPGLLRMAPVARALGGADTAVQEALDRGNLFAAIHALLEHAAEKAPVLVVVEDTHWADQSTRDLLTFLFTRPFDGPVTIVASYRADDLHRRHPLRRQLAEWSRLPSVERFHLGRLSDDDVRVLVAELAGDPDAGIDVESVVRRADGNAFFVEELVQAAGADELPWDLADLLLIRLEQLDATAREVVDTASAAGRDVSDELLEAVAGLDRPTLDAGLRQAIERAILVPREDGYYVFRHALLGEAVYDDLLPGERVRLHQRYVQALSGDLATGSAAGLARHARLAGDHETALRAGIAAGDEAAAAGGPDEASQHYQQAIAQLAGRAGSGQDTQRLVDLVVKASDAMVAAGHADRAGKLAREQRESLPADAPGLWRAQLMTVEIETSFAYVNDVSVRALADAAVAELPEDAPPLVRARLLAAYARALMIYRRYDDAERAGREALALAEELGRTGLAAEVAATLAGSWGRPPQDWIEPLREAVARAAKVGALHPELRARIQLGFALDAADRLDEAGENYRCAFELGVKRGVPWAPYAFDARIAWLDHLHITGRWDEALALTDAYGIPSALWPWLESKRLMIEQARGADVGAEARRLRPSWKQEVATASESAPVEIRAAAARGDIDGAIEAYDAGVTALTVGWGKWFGVRARLSAIAVGAIAGAIPALPVGERPDVMAEVDRIIGQGTRPAGSKQPWGLEGQAWSARLRAEGLRAHWLAGVSVPEQDDLIEAWRETVAAFEAFPHVHELAWSRVRLAEVLRAGGDTAGARELADQARAAAKLLGAQPLLDHLLTLGTTPQRSAAGPSSQLTAREAEILALVAAGRSNGEIGKQLFISTKTVSVHVSNILAKLGASGRTEAAAIGRRRGLVD</sequence>
<dbReference type="SUPFAM" id="SSF46894">
    <property type="entry name" value="C-terminal effector domain of the bipartite response regulators"/>
    <property type="match status" value="1"/>
</dbReference>
<dbReference type="Gene3D" id="1.25.40.10">
    <property type="entry name" value="Tetratricopeptide repeat domain"/>
    <property type="match status" value="1"/>
</dbReference>
<comment type="caution">
    <text evidence="4">The sequence shown here is derived from an EMBL/GenBank/DDBJ whole genome shotgun (WGS) entry which is preliminary data.</text>
</comment>
<evidence type="ECO:0000256" key="2">
    <source>
        <dbReference type="ARBA" id="ARBA00022840"/>
    </source>
</evidence>
<dbReference type="Gene3D" id="1.10.10.10">
    <property type="entry name" value="Winged helix-like DNA-binding domain superfamily/Winged helix DNA-binding domain"/>
    <property type="match status" value="1"/>
</dbReference>
<gene>
    <name evidence="4" type="ORF">UG56_022700</name>
</gene>
<name>A0A1J4MYQ4_9ACTN</name>
<dbReference type="STRING" id="1844.UG56_022700"/>
<evidence type="ECO:0000313" key="5">
    <source>
        <dbReference type="Proteomes" id="UP000033772"/>
    </source>
</evidence>
<keyword evidence="5" id="KW-1185">Reference proteome</keyword>
<dbReference type="GO" id="GO:0005737">
    <property type="term" value="C:cytoplasm"/>
    <property type="evidence" value="ECO:0007669"/>
    <property type="project" value="TreeGrafter"/>
</dbReference>
<dbReference type="GO" id="GO:0006355">
    <property type="term" value="P:regulation of DNA-templated transcription"/>
    <property type="evidence" value="ECO:0007669"/>
    <property type="project" value="InterPro"/>
</dbReference>
<dbReference type="Pfam" id="PF13191">
    <property type="entry name" value="AAA_16"/>
    <property type="match status" value="1"/>
</dbReference>
<dbReference type="SMART" id="SM00421">
    <property type="entry name" value="HTH_LUXR"/>
    <property type="match status" value="1"/>
</dbReference>
<dbReference type="InterPro" id="IPR000792">
    <property type="entry name" value="Tscrpt_reg_LuxR_C"/>
</dbReference>
<dbReference type="SUPFAM" id="SSF52540">
    <property type="entry name" value="P-loop containing nucleoside triphosphate hydrolases"/>
    <property type="match status" value="1"/>
</dbReference>
<dbReference type="RefSeq" id="WP_071327267.1">
    <property type="nucleotide sequence ID" value="NZ_JZDQ02000038.1"/>
</dbReference>
<reference evidence="4" key="1">
    <citation type="submission" date="2016-10" db="EMBL/GenBank/DDBJ databases">
        <title>Draft Genome Sequence of Nocardioides luteus Strain BAFB, an Alkane-Degrading Bacterium Isolated from JP-7 Polluted Soil.</title>
        <authorList>
            <person name="Brown L."/>
            <person name="Ruiz O.N."/>
            <person name="Gunasekera T."/>
        </authorList>
    </citation>
    <scope>NUCLEOTIDE SEQUENCE [LARGE SCALE GENOMIC DNA]</scope>
    <source>
        <strain evidence="4">BAFB</strain>
    </source>
</reference>
<evidence type="ECO:0000256" key="1">
    <source>
        <dbReference type="ARBA" id="ARBA00022741"/>
    </source>
</evidence>
<dbReference type="InterPro" id="IPR036388">
    <property type="entry name" value="WH-like_DNA-bd_sf"/>
</dbReference>
<dbReference type="AlphaFoldDB" id="A0A1J4MYQ4"/>
<keyword evidence="2" id="KW-0067">ATP-binding</keyword>
<evidence type="ECO:0000259" key="3">
    <source>
        <dbReference type="PROSITE" id="PS50043"/>
    </source>
</evidence>
<dbReference type="CDD" id="cd06170">
    <property type="entry name" value="LuxR_C_like"/>
    <property type="match status" value="1"/>
</dbReference>
<proteinExistence type="predicted"/>
<dbReference type="PANTHER" id="PTHR16305:SF35">
    <property type="entry name" value="TRANSCRIPTIONAL ACTIVATOR DOMAIN"/>
    <property type="match status" value="1"/>
</dbReference>
<dbReference type="SUPFAM" id="SSF48452">
    <property type="entry name" value="TPR-like"/>
    <property type="match status" value="1"/>
</dbReference>
<feature type="domain" description="HTH luxR-type" evidence="3">
    <location>
        <begin position="904"/>
        <end position="969"/>
    </location>
</feature>
<dbReference type="Proteomes" id="UP000033772">
    <property type="component" value="Unassembled WGS sequence"/>
</dbReference>
<dbReference type="InterPro" id="IPR011990">
    <property type="entry name" value="TPR-like_helical_dom_sf"/>
</dbReference>
<dbReference type="PROSITE" id="PS50043">
    <property type="entry name" value="HTH_LUXR_2"/>
    <property type="match status" value="1"/>
</dbReference>
<dbReference type="InterPro" id="IPR041664">
    <property type="entry name" value="AAA_16"/>
</dbReference>
<dbReference type="GO" id="GO:0004016">
    <property type="term" value="F:adenylate cyclase activity"/>
    <property type="evidence" value="ECO:0007669"/>
    <property type="project" value="TreeGrafter"/>
</dbReference>
<protein>
    <recommendedName>
        <fullName evidence="3">HTH luxR-type domain-containing protein</fullName>
    </recommendedName>
</protein>
<dbReference type="PROSITE" id="PS00622">
    <property type="entry name" value="HTH_LUXR_1"/>
    <property type="match status" value="1"/>
</dbReference>
<dbReference type="InterPro" id="IPR027417">
    <property type="entry name" value="P-loop_NTPase"/>
</dbReference>
<dbReference type="PANTHER" id="PTHR16305">
    <property type="entry name" value="TESTICULAR SOLUBLE ADENYLYL CYCLASE"/>
    <property type="match status" value="1"/>
</dbReference>
<keyword evidence="1" id="KW-0547">Nucleotide-binding</keyword>
<dbReference type="Pfam" id="PF00196">
    <property type="entry name" value="GerE"/>
    <property type="match status" value="1"/>
</dbReference>
<dbReference type="EMBL" id="JZDQ02000038">
    <property type="protein sequence ID" value="OIJ24492.1"/>
    <property type="molecule type" value="Genomic_DNA"/>
</dbReference>
<dbReference type="Gene3D" id="3.40.50.300">
    <property type="entry name" value="P-loop containing nucleotide triphosphate hydrolases"/>
    <property type="match status" value="1"/>
</dbReference>
<accession>A0A1J4MYQ4</accession>
<dbReference type="GO" id="GO:0003677">
    <property type="term" value="F:DNA binding"/>
    <property type="evidence" value="ECO:0007669"/>
    <property type="project" value="InterPro"/>
</dbReference>
<dbReference type="GO" id="GO:0005524">
    <property type="term" value="F:ATP binding"/>
    <property type="evidence" value="ECO:0007669"/>
    <property type="project" value="UniProtKB-KW"/>
</dbReference>
<dbReference type="InterPro" id="IPR016032">
    <property type="entry name" value="Sig_transdc_resp-reg_C-effctor"/>
</dbReference>
<dbReference type="PRINTS" id="PR00038">
    <property type="entry name" value="HTHLUXR"/>
</dbReference>